<sequence>MFETHRGQPHVIPRHAHDAYQVGVTTRDPGEYLCEGKTWLAAPGNIILFHPGQVHSSPKTSVRCRQAISRLLFIDPEKMRRAARMLAEGTDEYPTFDKLVIEDRAFIGSFLQMHASADADNFSLEQESRFISVLGALILRFGSLGRPCENVQCSGARIQAVLDYLEAHYAENISLEDLAGIAEVSPFHLNRVFAHKVGMPPHAFQTQRRIDRAKQLLLGGMSVIDAALETGFFDQSHFTRHFRRIVGVPPRSYVSLLSH</sequence>
<dbReference type="SMART" id="SM00342">
    <property type="entry name" value="HTH_ARAC"/>
    <property type="match status" value="1"/>
</dbReference>
<evidence type="ECO:0000256" key="3">
    <source>
        <dbReference type="ARBA" id="ARBA00023163"/>
    </source>
</evidence>
<gene>
    <name evidence="5" type="ORF">ACFOY1_04475</name>
</gene>
<proteinExistence type="predicted"/>
<accession>A0ABV8NXI7</accession>
<dbReference type="InterPro" id="IPR018062">
    <property type="entry name" value="HTH_AraC-typ_CS"/>
</dbReference>
<dbReference type="RefSeq" id="WP_217965051.1">
    <property type="nucleotide sequence ID" value="NZ_JAHTBN010000005.1"/>
</dbReference>
<evidence type="ECO:0000256" key="2">
    <source>
        <dbReference type="ARBA" id="ARBA00023125"/>
    </source>
</evidence>
<keyword evidence="1" id="KW-0805">Transcription regulation</keyword>
<keyword evidence="3" id="KW-0804">Transcription</keyword>
<dbReference type="InterPro" id="IPR003313">
    <property type="entry name" value="AraC-bd"/>
</dbReference>
<dbReference type="InterPro" id="IPR050204">
    <property type="entry name" value="AraC_XylS_family_regulators"/>
</dbReference>
<keyword evidence="2" id="KW-0238">DNA-binding</keyword>
<dbReference type="Pfam" id="PF12833">
    <property type="entry name" value="HTH_18"/>
    <property type="match status" value="1"/>
</dbReference>
<organism evidence="5 6">
    <name type="scientific">Candidimonas humi</name>
    <dbReference type="NCBI Taxonomy" id="683355"/>
    <lineage>
        <taxon>Bacteria</taxon>
        <taxon>Pseudomonadati</taxon>
        <taxon>Pseudomonadota</taxon>
        <taxon>Betaproteobacteria</taxon>
        <taxon>Burkholderiales</taxon>
        <taxon>Alcaligenaceae</taxon>
        <taxon>Candidimonas</taxon>
    </lineage>
</organism>
<dbReference type="PROSITE" id="PS01124">
    <property type="entry name" value="HTH_ARAC_FAMILY_2"/>
    <property type="match status" value="1"/>
</dbReference>
<dbReference type="EMBL" id="JBHSBV010000001">
    <property type="protein sequence ID" value="MFC4200202.1"/>
    <property type="molecule type" value="Genomic_DNA"/>
</dbReference>
<dbReference type="Pfam" id="PF02311">
    <property type="entry name" value="AraC_binding"/>
    <property type="match status" value="1"/>
</dbReference>
<evidence type="ECO:0000259" key="4">
    <source>
        <dbReference type="PROSITE" id="PS01124"/>
    </source>
</evidence>
<name>A0ABV8NXI7_9BURK</name>
<feature type="domain" description="HTH araC/xylS-type" evidence="4">
    <location>
        <begin position="159"/>
        <end position="256"/>
    </location>
</feature>
<protein>
    <submittedName>
        <fullName evidence="5">Helix-turn-helix domain-containing protein</fullName>
    </submittedName>
</protein>
<reference evidence="6" key="1">
    <citation type="journal article" date="2019" name="Int. J. Syst. Evol. Microbiol.">
        <title>The Global Catalogue of Microorganisms (GCM) 10K type strain sequencing project: providing services to taxonomists for standard genome sequencing and annotation.</title>
        <authorList>
            <consortium name="The Broad Institute Genomics Platform"/>
            <consortium name="The Broad Institute Genome Sequencing Center for Infectious Disease"/>
            <person name="Wu L."/>
            <person name="Ma J."/>
        </authorList>
    </citation>
    <scope>NUCLEOTIDE SEQUENCE [LARGE SCALE GENOMIC DNA]</scope>
    <source>
        <strain evidence="6">LMG 24813</strain>
    </source>
</reference>
<evidence type="ECO:0000256" key="1">
    <source>
        <dbReference type="ARBA" id="ARBA00023015"/>
    </source>
</evidence>
<evidence type="ECO:0000313" key="6">
    <source>
        <dbReference type="Proteomes" id="UP001595848"/>
    </source>
</evidence>
<dbReference type="Proteomes" id="UP001595848">
    <property type="component" value="Unassembled WGS sequence"/>
</dbReference>
<keyword evidence="6" id="KW-1185">Reference proteome</keyword>
<comment type="caution">
    <text evidence="5">The sequence shown here is derived from an EMBL/GenBank/DDBJ whole genome shotgun (WGS) entry which is preliminary data.</text>
</comment>
<dbReference type="InterPro" id="IPR018060">
    <property type="entry name" value="HTH_AraC"/>
</dbReference>
<evidence type="ECO:0000313" key="5">
    <source>
        <dbReference type="EMBL" id="MFC4200202.1"/>
    </source>
</evidence>
<dbReference type="PROSITE" id="PS00041">
    <property type="entry name" value="HTH_ARAC_FAMILY_1"/>
    <property type="match status" value="1"/>
</dbReference>
<dbReference type="PANTHER" id="PTHR46796">
    <property type="entry name" value="HTH-TYPE TRANSCRIPTIONAL ACTIVATOR RHAS-RELATED"/>
    <property type="match status" value="1"/>
</dbReference>
<dbReference type="PANTHER" id="PTHR46796:SF2">
    <property type="entry name" value="TRANSCRIPTIONAL REGULATORY PROTEIN"/>
    <property type="match status" value="1"/>
</dbReference>